<comment type="caution">
    <text evidence="1">The sequence shown here is derived from an EMBL/GenBank/DDBJ whole genome shotgun (WGS) entry which is preliminary data.</text>
</comment>
<dbReference type="Gene3D" id="3.90.550.10">
    <property type="entry name" value="Spore Coat Polysaccharide Biosynthesis Protein SpsA, Chain A"/>
    <property type="match status" value="1"/>
</dbReference>
<dbReference type="EMBL" id="LAZR01001575">
    <property type="protein sequence ID" value="KKN42520.1"/>
    <property type="molecule type" value="Genomic_DNA"/>
</dbReference>
<dbReference type="GO" id="GO:0005829">
    <property type="term" value="C:cytosol"/>
    <property type="evidence" value="ECO:0007669"/>
    <property type="project" value="TreeGrafter"/>
</dbReference>
<dbReference type="CDD" id="cd02518">
    <property type="entry name" value="GT2_SpsF"/>
    <property type="match status" value="1"/>
</dbReference>
<dbReference type="SUPFAM" id="SSF53448">
    <property type="entry name" value="Nucleotide-diphospho-sugar transferases"/>
    <property type="match status" value="1"/>
</dbReference>
<proteinExistence type="predicted"/>
<gene>
    <name evidence="1" type="ORF">LCGC14_0712430</name>
</gene>
<dbReference type="PANTHER" id="PTHR42866:SF1">
    <property type="entry name" value="SPORE COAT POLYSACCHARIDE BIOSYNTHESIS PROTEIN SPSF"/>
    <property type="match status" value="1"/>
</dbReference>
<dbReference type="InterPro" id="IPR029044">
    <property type="entry name" value="Nucleotide-diphossugar_trans"/>
</dbReference>
<name>A0A0F9QEN8_9ZZZZ</name>
<evidence type="ECO:0008006" key="2">
    <source>
        <dbReference type="Google" id="ProtNLM"/>
    </source>
</evidence>
<organism evidence="1">
    <name type="scientific">marine sediment metagenome</name>
    <dbReference type="NCBI Taxonomy" id="412755"/>
    <lineage>
        <taxon>unclassified sequences</taxon>
        <taxon>metagenomes</taxon>
        <taxon>ecological metagenomes</taxon>
    </lineage>
</organism>
<accession>A0A0F9QEN8</accession>
<reference evidence="1" key="1">
    <citation type="journal article" date="2015" name="Nature">
        <title>Complex archaea that bridge the gap between prokaryotes and eukaryotes.</title>
        <authorList>
            <person name="Spang A."/>
            <person name="Saw J.H."/>
            <person name="Jorgensen S.L."/>
            <person name="Zaremba-Niedzwiedzka K."/>
            <person name="Martijn J."/>
            <person name="Lind A.E."/>
            <person name="van Eijk R."/>
            <person name="Schleper C."/>
            <person name="Guy L."/>
            <person name="Ettema T.J."/>
        </authorList>
    </citation>
    <scope>NUCLEOTIDE SEQUENCE</scope>
</reference>
<evidence type="ECO:0000313" key="1">
    <source>
        <dbReference type="EMBL" id="KKN42520.1"/>
    </source>
</evidence>
<protein>
    <recommendedName>
        <fullName evidence="2">Acylneuraminate cytidylyltransferase</fullName>
    </recommendedName>
</protein>
<dbReference type="PANTHER" id="PTHR42866">
    <property type="entry name" value="3-DEOXY-MANNO-OCTULOSONATE CYTIDYLYLTRANSFERASE"/>
    <property type="match status" value="1"/>
</dbReference>
<dbReference type="AlphaFoldDB" id="A0A0F9QEN8"/>
<dbReference type="Pfam" id="PF02348">
    <property type="entry name" value="CTP_transf_3"/>
    <property type="match status" value="1"/>
</dbReference>
<sequence>MIKQKIGVIIQARMGSTRLPGKVAKKIYRNETILDLLLNRIKLSKKINEIIIATSKDEKNAFIIELAKAHNVLFFIGSEGNVLKRYYQAALKFEIDIIIRITSDCPFLDPYIMDEMLDFFCSNSYDYIRNVDGKTPYPIGFDIEIFSFKSLEKILKLAKTNYDKEHISPIFYKYPDIFSIFTYNETNIKVIDNFRLCVDYKEDLILLKKIYKKLKKKHKDIDFRFSDIIEIIEKDPKMMDINKKYKWREKAIK</sequence>
<dbReference type="InterPro" id="IPR003329">
    <property type="entry name" value="Cytidylyl_trans"/>
</dbReference>